<reference evidence="1 2" key="1">
    <citation type="submission" date="2019-11" db="EMBL/GenBank/DDBJ databases">
        <title>Description of Pedobacter sp. LMG 31462T.</title>
        <authorList>
            <person name="Carlier A."/>
            <person name="Qi S."/>
            <person name="Vandamme P."/>
        </authorList>
    </citation>
    <scope>NUCLEOTIDE SEQUENCE [LARGE SCALE GENOMIC DNA]</scope>
    <source>
        <strain evidence="1 2">LMG 31462</strain>
    </source>
</reference>
<dbReference type="PANTHER" id="PTHR36849">
    <property type="entry name" value="CYTOPLASMIC PROTEIN-RELATED"/>
    <property type="match status" value="1"/>
</dbReference>
<protein>
    <submittedName>
        <fullName evidence="1">DUF488 family protein</fullName>
    </submittedName>
</protein>
<evidence type="ECO:0000313" key="1">
    <source>
        <dbReference type="EMBL" id="MBB2149753.1"/>
    </source>
</evidence>
<proteinExistence type="predicted"/>
<dbReference type="Pfam" id="PF22752">
    <property type="entry name" value="DUF488-N3i"/>
    <property type="match status" value="1"/>
</dbReference>
<keyword evidence="2" id="KW-1185">Reference proteome</keyword>
<dbReference type="Proteomes" id="UP000636110">
    <property type="component" value="Unassembled WGS sequence"/>
</dbReference>
<dbReference type="EMBL" id="WNXC01000004">
    <property type="protein sequence ID" value="MBB2149753.1"/>
    <property type="molecule type" value="Genomic_DNA"/>
</dbReference>
<dbReference type="RefSeq" id="WP_182957770.1">
    <property type="nucleotide sequence ID" value="NZ_WNXC01000004.1"/>
</dbReference>
<name>A0ABR6EWV3_9SPHI</name>
<dbReference type="PANTHER" id="PTHR36849:SF1">
    <property type="entry name" value="CYTOPLASMIC PROTEIN"/>
    <property type="match status" value="1"/>
</dbReference>
<gene>
    <name evidence="1" type="ORF">GM920_12665</name>
</gene>
<comment type="caution">
    <text evidence="1">The sequence shown here is derived from an EMBL/GenBank/DDBJ whole genome shotgun (WGS) entry which is preliminary data.</text>
</comment>
<organism evidence="1 2">
    <name type="scientific">Pedobacter gandavensis</name>
    <dbReference type="NCBI Taxonomy" id="2679963"/>
    <lineage>
        <taxon>Bacteria</taxon>
        <taxon>Pseudomonadati</taxon>
        <taxon>Bacteroidota</taxon>
        <taxon>Sphingobacteriia</taxon>
        <taxon>Sphingobacteriales</taxon>
        <taxon>Sphingobacteriaceae</taxon>
        <taxon>Pedobacter</taxon>
    </lineage>
</organism>
<sequence length="126" mass="14682">MSKRSKQVIFKTKRIYEKPAKGDGFRILVDRLWPRGLKKEDAALDCWLKEIAPSVALRKWFDHQPERWSGFNLQYKEELAKNPAVAELLEKTKTQAHITLLYAAHSETYNHAQVLLGFLEEQLMQG</sequence>
<accession>A0ABR6EWV3</accession>
<dbReference type="InterPro" id="IPR052552">
    <property type="entry name" value="YeaO-like"/>
</dbReference>
<evidence type="ECO:0000313" key="2">
    <source>
        <dbReference type="Proteomes" id="UP000636110"/>
    </source>
</evidence>